<protein>
    <submittedName>
        <fullName evidence="1">Uncharacterized protein</fullName>
    </submittedName>
</protein>
<comment type="caution">
    <text evidence="1">The sequence shown here is derived from an EMBL/GenBank/DDBJ whole genome shotgun (WGS) entry which is preliminary data.</text>
</comment>
<dbReference type="Proteomes" id="UP000276133">
    <property type="component" value="Unassembled WGS sequence"/>
</dbReference>
<dbReference type="EMBL" id="REGN01000870">
    <property type="protein sequence ID" value="RNA38456.1"/>
    <property type="molecule type" value="Genomic_DNA"/>
</dbReference>
<accession>A0A3M7SRT5</accession>
<keyword evidence="2" id="KW-1185">Reference proteome</keyword>
<reference evidence="1 2" key="1">
    <citation type="journal article" date="2018" name="Sci. Rep.">
        <title>Genomic signatures of local adaptation to the degree of environmental predictability in rotifers.</title>
        <authorList>
            <person name="Franch-Gras L."/>
            <person name="Hahn C."/>
            <person name="Garcia-Roger E.M."/>
            <person name="Carmona M.J."/>
            <person name="Serra M."/>
            <person name="Gomez A."/>
        </authorList>
    </citation>
    <scope>NUCLEOTIDE SEQUENCE [LARGE SCALE GENOMIC DNA]</scope>
    <source>
        <strain evidence="1">HYR1</strain>
    </source>
</reference>
<gene>
    <name evidence="1" type="ORF">BpHYR1_047564</name>
</gene>
<organism evidence="1 2">
    <name type="scientific">Brachionus plicatilis</name>
    <name type="common">Marine rotifer</name>
    <name type="synonym">Brachionus muelleri</name>
    <dbReference type="NCBI Taxonomy" id="10195"/>
    <lineage>
        <taxon>Eukaryota</taxon>
        <taxon>Metazoa</taxon>
        <taxon>Spiralia</taxon>
        <taxon>Gnathifera</taxon>
        <taxon>Rotifera</taxon>
        <taxon>Eurotatoria</taxon>
        <taxon>Monogononta</taxon>
        <taxon>Pseudotrocha</taxon>
        <taxon>Ploima</taxon>
        <taxon>Brachionidae</taxon>
        <taxon>Brachionus</taxon>
    </lineage>
</organism>
<evidence type="ECO:0000313" key="2">
    <source>
        <dbReference type="Proteomes" id="UP000276133"/>
    </source>
</evidence>
<evidence type="ECO:0000313" key="1">
    <source>
        <dbReference type="EMBL" id="RNA38456.1"/>
    </source>
</evidence>
<dbReference type="AlphaFoldDB" id="A0A3M7SRT5"/>
<name>A0A3M7SRT5_BRAPC</name>
<proteinExistence type="predicted"/>
<sequence length="70" mass="8272">MIILRQIYFKSFNFESISATPRGFYHENFFFSNFHLKQNICLRINIPNHKQLSQPKASKAALKRLNIVSN</sequence>